<dbReference type="PANTHER" id="PTHR31272:SF4">
    <property type="entry name" value="CYTOCHROME C-TYPE BIOGENESIS PROTEIN HI_1454-RELATED"/>
    <property type="match status" value="1"/>
</dbReference>
<organism evidence="8 9">
    <name type="scientific">Candidatus Merdivicinus excrementipullorum</name>
    <dbReference type="NCBI Taxonomy" id="2840867"/>
    <lineage>
        <taxon>Bacteria</taxon>
        <taxon>Bacillati</taxon>
        <taxon>Bacillota</taxon>
        <taxon>Clostridia</taxon>
        <taxon>Eubacteriales</taxon>
        <taxon>Oscillospiraceae</taxon>
        <taxon>Oscillospiraceae incertae sedis</taxon>
        <taxon>Candidatus Merdivicinus</taxon>
    </lineage>
</organism>
<dbReference type="EMBL" id="DVJP01000018">
    <property type="protein sequence ID" value="HIS75568.1"/>
    <property type="molecule type" value="Genomic_DNA"/>
</dbReference>
<keyword evidence="5 6" id="KW-0472">Membrane</keyword>
<feature type="transmembrane region" description="Helical" evidence="6">
    <location>
        <begin position="115"/>
        <end position="138"/>
    </location>
</feature>
<reference evidence="8" key="1">
    <citation type="submission" date="2020-10" db="EMBL/GenBank/DDBJ databases">
        <authorList>
            <person name="Gilroy R."/>
        </authorList>
    </citation>
    <scope>NUCLEOTIDE SEQUENCE</scope>
    <source>
        <strain evidence="8">CHK199-13235</strain>
    </source>
</reference>
<evidence type="ECO:0000256" key="3">
    <source>
        <dbReference type="ARBA" id="ARBA00022692"/>
    </source>
</evidence>
<evidence type="ECO:0000313" key="8">
    <source>
        <dbReference type="EMBL" id="HIS75568.1"/>
    </source>
</evidence>
<dbReference type="AlphaFoldDB" id="A0A9D1FKT8"/>
<keyword evidence="3 6" id="KW-0812">Transmembrane</keyword>
<evidence type="ECO:0000256" key="1">
    <source>
        <dbReference type="ARBA" id="ARBA00004141"/>
    </source>
</evidence>
<dbReference type="Pfam" id="PF02683">
    <property type="entry name" value="DsbD_TM"/>
    <property type="match status" value="1"/>
</dbReference>
<dbReference type="GO" id="GO:0016020">
    <property type="term" value="C:membrane"/>
    <property type="evidence" value="ECO:0007669"/>
    <property type="project" value="UniProtKB-SubCell"/>
</dbReference>
<protein>
    <submittedName>
        <fullName evidence="8">Sulfite exporter TauE/SafE family protein</fullName>
    </submittedName>
</protein>
<reference evidence="8" key="2">
    <citation type="journal article" date="2021" name="PeerJ">
        <title>Extensive microbial diversity within the chicken gut microbiome revealed by metagenomics and culture.</title>
        <authorList>
            <person name="Gilroy R."/>
            <person name="Ravi A."/>
            <person name="Getino M."/>
            <person name="Pursley I."/>
            <person name="Horton D.L."/>
            <person name="Alikhan N.F."/>
            <person name="Baker D."/>
            <person name="Gharbi K."/>
            <person name="Hall N."/>
            <person name="Watson M."/>
            <person name="Adriaenssens E.M."/>
            <person name="Foster-Nyarko E."/>
            <person name="Jarju S."/>
            <person name="Secka A."/>
            <person name="Antonio M."/>
            <person name="Oren A."/>
            <person name="Chaudhuri R.R."/>
            <person name="La Ragione R."/>
            <person name="Hildebrand F."/>
            <person name="Pallen M.J."/>
        </authorList>
    </citation>
    <scope>NUCLEOTIDE SEQUENCE</scope>
    <source>
        <strain evidence="8">CHK199-13235</strain>
    </source>
</reference>
<comment type="subcellular location">
    <subcellularLocation>
        <location evidence="1">Membrane</location>
        <topology evidence="1">Multi-pass membrane protein</topology>
    </subcellularLocation>
</comment>
<sequence>MQYLITFLEGLVTFVSPCVLPLLPVYVLYFAGGREQGKGTVKNALGFVLGFTLLFMALGGFAGTLGSLFARHQTAVNLITGAIVILFGLHYAGVLRIGFLNRTVKPDANVKPARFWPAVLFGAVFAVGWSPCTGAFLGSAMMLAASQSGWWQGMLLLLTYSLGLGVPFVLCAVLIDRLKGAFDWIKRHYRAINLVCGVFLILVGILMMTGLFSRLAAALA</sequence>
<evidence type="ECO:0000256" key="4">
    <source>
        <dbReference type="ARBA" id="ARBA00022989"/>
    </source>
</evidence>
<keyword evidence="4 6" id="KW-1133">Transmembrane helix</keyword>
<feature type="transmembrane region" description="Helical" evidence="6">
    <location>
        <begin position="150"/>
        <end position="175"/>
    </location>
</feature>
<accession>A0A9D1FKT8</accession>
<evidence type="ECO:0000313" key="9">
    <source>
        <dbReference type="Proteomes" id="UP000824002"/>
    </source>
</evidence>
<comment type="similarity">
    <text evidence="2">Belongs to the DsbD family.</text>
</comment>
<dbReference type="InterPro" id="IPR051790">
    <property type="entry name" value="Cytochrome_c-biogenesis_DsbD"/>
</dbReference>
<comment type="caution">
    <text evidence="8">The sequence shown here is derived from an EMBL/GenBank/DDBJ whole genome shotgun (WGS) entry which is preliminary data.</text>
</comment>
<proteinExistence type="inferred from homology"/>
<dbReference type="GO" id="GO:0017004">
    <property type="term" value="P:cytochrome complex assembly"/>
    <property type="evidence" value="ECO:0007669"/>
    <property type="project" value="InterPro"/>
</dbReference>
<gene>
    <name evidence="8" type="ORF">IAB51_02050</name>
</gene>
<feature type="transmembrane region" description="Helical" evidence="6">
    <location>
        <begin position="12"/>
        <end position="32"/>
    </location>
</feature>
<evidence type="ECO:0000256" key="2">
    <source>
        <dbReference type="ARBA" id="ARBA00006143"/>
    </source>
</evidence>
<dbReference type="PANTHER" id="PTHR31272">
    <property type="entry name" value="CYTOCHROME C-TYPE BIOGENESIS PROTEIN HI_1454-RELATED"/>
    <property type="match status" value="1"/>
</dbReference>
<feature type="transmembrane region" description="Helical" evidence="6">
    <location>
        <begin position="191"/>
        <end position="212"/>
    </location>
</feature>
<dbReference type="Proteomes" id="UP000824002">
    <property type="component" value="Unassembled WGS sequence"/>
</dbReference>
<name>A0A9D1FKT8_9FIRM</name>
<evidence type="ECO:0000259" key="7">
    <source>
        <dbReference type="Pfam" id="PF02683"/>
    </source>
</evidence>
<dbReference type="InterPro" id="IPR003834">
    <property type="entry name" value="Cyt_c_assmbl_TM_dom"/>
</dbReference>
<feature type="domain" description="Cytochrome C biogenesis protein transmembrane" evidence="7">
    <location>
        <begin position="4"/>
        <end position="209"/>
    </location>
</feature>
<feature type="transmembrane region" description="Helical" evidence="6">
    <location>
        <begin position="75"/>
        <end position="94"/>
    </location>
</feature>
<evidence type="ECO:0000256" key="5">
    <source>
        <dbReference type="ARBA" id="ARBA00023136"/>
    </source>
</evidence>
<evidence type="ECO:0000256" key="6">
    <source>
        <dbReference type="SAM" id="Phobius"/>
    </source>
</evidence>
<feature type="transmembrane region" description="Helical" evidence="6">
    <location>
        <begin position="44"/>
        <end position="69"/>
    </location>
</feature>